<dbReference type="EMBL" id="JRNN01000076">
    <property type="protein sequence ID" value="KGF33981.1"/>
    <property type="molecule type" value="Genomic_DNA"/>
</dbReference>
<evidence type="ECO:0000313" key="4">
    <source>
        <dbReference type="Proteomes" id="UP000029556"/>
    </source>
</evidence>
<sequence length="197" mass="22893">MPVLSISQLTKDVKLGLWKIDESINEFLSTYPHLEQVVSSYRHLELKRQKMTVYALLYAMNGNRQVVINHDSHGKPLLQDYHISISDTAGYVAIILSSTKEVAVDIEYYSNRVDRIAKRFLRDDEVAGTTENRLIHWSAKETVFKYFSAHRLQYADMRLHPFQVASEGCVNVDNLKANQTVPVYYHLNDRYVLTYTY</sequence>
<proteinExistence type="predicted"/>
<dbReference type="InterPro" id="IPR008278">
    <property type="entry name" value="4-PPantetheinyl_Trfase_dom"/>
</dbReference>
<gene>
    <name evidence="3" type="ORF">HMPREF2137_09450</name>
</gene>
<dbReference type="Pfam" id="PF01648">
    <property type="entry name" value="ACPS"/>
    <property type="match status" value="1"/>
</dbReference>
<dbReference type="Proteomes" id="UP000029556">
    <property type="component" value="Unassembled WGS sequence"/>
</dbReference>
<accession>A0A095ZHY2</accession>
<keyword evidence="1" id="KW-0808">Transferase</keyword>
<evidence type="ECO:0000313" key="3">
    <source>
        <dbReference type="EMBL" id="KGF33981.1"/>
    </source>
</evidence>
<protein>
    <recommendedName>
        <fullName evidence="2">4'-phosphopantetheinyl transferase domain-containing protein</fullName>
    </recommendedName>
</protein>
<feature type="domain" description="4'-phosphopantetheinyl transferase" evidence="2">
    <location>
        <begin position="102"/>
        <end position="195"/>
    </location>
</feature>
<evidence type="ECO:0000259" key="2">
    <source>
        <dbReference type="Pfam" id="PF01648"/>
    </source>
</evidence>
<comment type="caution">
    <text evidence="3">The sequence shown here is derived from an EMBL/GenBank/DDBJ whole genome shotgun (WGS) entry which is preliminary data.</text>
</comment>
<dbReference type="SUPFAM" id="SSF56214">
    <property type="entry name" value="4'-phosphopantetheinyl transferase"/>
    <property type="match status" value="1"/>
</dbReference>
<dbReference type="GO" id="GO:0008897">
    <property type="term" value="F:holo-[acyl-carrier-protein] synthase activity"/>
    <property type="evidence" value="ECO:0007669"/>
    <property type="project" value="InterPro"/>
</dbReference>
<name>A0A095ZHY2_9BACT</name>
<dbReference type="OrthoDB" id="1190494at2"/>
<dbReference type="Gene3D" id="3.90.470.20">
    <property type="entry name" value="4'-phosphopantetheinyl transferase domain"/>
    <property type="match status" value="1"/>
</dbReference>
<dbReference type="GO" id="GO:0000287">
    <property type="term" value="F:magnesium ion binding"/>
    <property type="evidence" value="ECO:0007669"/>
    <property type="project" value="InterPro"/>
</dbReference>
<dbReference type="InterPro" id="IPR037143">
    <property type="entry name" value="4-PPantetheinyl_Trfase_dom_sf"/>
</dbReference>
<organism evidence="3 4">
    <name type="scientific">Hoylesella buccalis DNF00853</name>
    <dbReference type="NCBI Taxonomy" id="1401074"/>
    <lineage>
        <taxon>Bacteria</taxon>
        <taxon>Pseudomonadati</taxon>
        <taxon>Bacteroidota</taxon>
        <taxon>Bacteroidia</taxon>
        <taxon>Bacteroidales</taxon>
        <taxon>Prevotellaceae</taxon>
        <taxon>Hoylesella</taxon>
    </lineage>
</organism>
<dbReference type="RefSeq" id="WP_036873869.1">
    <property type="nucleotide sequence ID" value="NZ_JRNN01000076.1"/>
</dbReference>
<dbReference type="AlphaFoldDB" id="A0A095ZHY2"/>
<evidence type="ECO:0000256" key="1">
    <source>
        <dbReference type="ARBA" id="ARBA00022679"/>
    </source>
</evidence>
<reference evidence="3 4" key="1">
    <citation type="submission" date="2014-07" db="EMBL/GenBank/DDBJ databases">
        <authorList>
            <person name="McCorrison J."/>
            <person name="Sanka R."/>
            <person name="Torralba M."/>
            <person name="Gillis M."/>
            <person name="Haft D.H."/>
            <person name="Methe B."/>
            <person name="Sutton G."/>
            <person name="Nelson K.E."/>
        </authorList>
    </citation>
    <scope>NUCLEOTIDE SEQUENCE [LARGE SCALE GENOMIC DNA]</scope>
    <source>
        <strain evidence="3 4">DNF00853</strain>
    </source>
</reference>